<comment type="caution">
    <text evidence="1">The sequence shown here is derived from an EMBL/GenBank/DDBJ whole genome shotgun (WGS) entry which is preliminary data.</text>
</comment>
<sequence length="309" mass="32815">MALHELAAPTLPASCLDTLRELGELKRVRSAAQRGSIADRLFARGWALLASGATPEAVCGEVTGAALCAVRLGDIDALLLRRLGVAPERASSILHCGLQEVLAELPTPLAAPSIATLGQALEPTLLEHDPPAFVTLLSQQPRAGVTCPGKPRILLEPPESHAEHCLMVAVYGVLLAPAYGAAPVTVFLASMAHHLHNALLPDSGFAGEVLLGEQLEPVMRRATHMALAELPAELAGIVQEACMVLPNADTPEGRAFHAADTLDRVLQIEQHLRSGHITMRQVLHDMELVHEGPVKPFQDRLLAELGLPA</sequence>
<name>A0ABV7FW50_9PROT</name>
<accession>A0ABV7FW50</accession>
<evidence type="ECO:0008006" key="3">
    <source>
        <dbReference type="Google" id="ProtNLM"/>
    </source>
</evidence>
<dbReference type="Gene3D" id="1.10.3210.10">
    <property type="entry name" value="Hypothetical protein af1432"/>
    <property type="match status" value="1"/>
</dbReference>
<evidence type="ECO:0000313" key="2">
    <source>
        <dbReference type="Proteomes" id="UP001595593"/>
    </source>
</evidence>
<keyword evidence="2" id="KW-1185">Reference proteome</keyword>
<organism evidence="1 2">
    <name type="scientific">Teichococcus globiformis</name>
    <dbReference type="NCBI Taxonomy" id="2307229"/>
    <lineage>
        <taxon>Bacteria</taxon>
        <taxon>Pseudomonadati</taxon>
        <taxon>Pseudomonadota</taxon>
        <taxon>Alphaproteobacteria</taxon>
        <taxon>Acetobacterales</taxon>
        <taxon>Roseomonadaceae</taxon>
        <taxon>Roseomonas</taxon>
    </lineage>
</organism>
<dbReference type="EMBL" id="JBHRTN010000006">
    <property type="protein sequence ID" value="MFC3124410.1"/>
    <property type="molecule type" value="Genomic_DNA"/>
</dbReference>
<dbReference type="SUPFAM" id="SSF109604">
    <property type="entry name" value="HD-domain/PDEase-like"/>
    <property type="match status" value="1"/>
</dbReference>
<gene>
    <name evidence="1" type="ORF">ACFOD4_04990</name>
</gene>
<evidence type="ECO:0000313" key="1">
    <source>
        <dbReference type="EMBL" id="MFC3124410.1"/>
    </source>
</evidence>
<dbReference type="RefSeq" id="WP_379594830.1">
    <property type="nucleotide sequence ID" value="NZ_JBHRTN010000006.1"/>
</dbReference>
<dbReference type="Proteomes" id="UP001595593">
    <property type="component" value="Unassembled WGS sequence"/>
</dbReference>
<reference evidence="2" key="1">
    <citation type="journal article" date="2019" name="Int. J. Syst. Evol. Microbiol.">
        <title>The Global Catalogue of Microorganisms (GCM) 10K type strain sequencing project: providing services to taxonomists for standard genome sequencing and annotation.</title>
        <authorList>
            <consortium name="The Broad Institute Genomics Platform"/>
            <consortium name="The Broad Institute Genome Sequencing Center for Infectious Disease"/>
            <person name="Wu L."/>
            <person name="Ma J."/>
        </authorList>
    </citation>
    <scope>NUCLEOTIDE SEQUENCE [LARGE SCALE GENOMIC DNA]</scope>
    <source>
        <strain evidence="2">KCTC 52094</strain>
    </source>
</reference>
<protein>
    <recommendedName>
        <fullName evidence="3">HD domain-containing protein</fullName>
    </recommendedName>
</protein>
<proteinExistence type="predicted"/>